<dbReference type="AlphaFoldDB" id="A0A1I7WHC3"/>
<keyword evidence="1" id="KW-1185">Reference proteome</keyword>
<dbReference type="WBParaSite" id="Hba_04376">
    <property type="protein sequence ID" value="Hba_04376"/>
    <property type="gene ID" value="Hba_04376"/>
</dbReference>
<evidence type="ECO:0000313" key="2">
    <source>
        <dbReference type="WBParaSite" id="Hba_04376"/>
    </source>
</evidence>
<name>A0A1I7WHC3_HETBA</name>
<proteinExistence type="predicted"/>
<accession>A0A1I7WHC3</accession>
<sequence>MTSDIYGCFLRPLVSTSKKLPSVLTIACWVDSENFLICEEHIRGAALLNDA</sequence>
<protein>
    <submittedName>
        <fullName evidence="2">Uncharacterized protein</fullName>
    </submittedName>
</protein>
<organism evidence="1 2">
    <name type="scientific">Heterorhabditis bacteriophora</name>
    <name type="common">Entomopathogenic nematode worm</name>
    <dbReference type="NCBI Taxonomy" id="37862"/>
    <lineage>
        <taxon>Eukaryota</taxon>
        <taxon>Metazoa</taxon>
        <taxon>Ecdysozoa</taxon>
        <taxon>Nematoda</taxon>
        <taxon>Chromadorea</taxon>
        <taxon>Rhabditida</taxon>
        <taxon>Rhabditina</taxon>
        <taxon>Rhabditomorpha</taxon>
        <taxon>Strongyloidea</taxon>
        <taxon>Heterorhabditidae</taxon>
        <taxon>Heterorhabditis</taxon>
    </lineage>
</organism>
<reference evidence="2" key="1">
    <citation type="submission" date="2016-11" db="UniProtKB">
        <authorList>
            <consortium name="WormBaseParasite"/>
        </authorList>
    </citation>
    <scope>IDENTIFICATION</scope>
</reference>
<dbReference type="Proteomes" id="UP000095283">
    <property type="component" value="Unplaced"/>
</dbReference>
<evidence type="ECO:0000313" key="1">
    <source>
        <dbReference type="Proteomes" id="UP000095283"/>
    </source>
</evidence>